<protein>
    <submittedName>
        <fullName evidence="1">Uncharacterized protein</fullName>
    </submittedName>
</protein>
<evidence type="ECO:0000313" key="1">
    <source>
        <dbReference type="EMBL" id="MDN3592493.1"/>
    </source>
</evidence>
<sequence length="105" mass="11690">MPLHHSRSWSDAIHRLRNDCPPPAVRMAYIASVNEAKAEANRAQAGARFRTTAGGFDRRALMAYAVANARCERLNRPARTWQACMAEALTFAWACAHAARRAESH</sequence>
<organism evidence="1 2">
    <name type="scientific">Methylobacterium adhaesivum</name>
    <dbReference type="NCBI Taxonomy" id="333297"/>
    <lineage>
        <taxon>Bacteria</taxon>
        <taxon>Pseudomonadati</taxon>
        <taxon>Pseudomonadota</taxon>
        <taxon>Alphaproteobacteria</taxon>
        <taxon>Hyphomicrobiales</taxon>
        <taxon>Methylobacteriaceae</taxon>
        <taxon>Methylobacterium</taxon>
    </lineage>
</organism>
<gene>
    <name evidence="1" type="ORF">QWZ12_18020</name>
</gene>
<proteinExistence type="predicted"/>
<dbReference type="EMBL" id="JAUFPX010000017">
    <property type="protein sequence ID" value="MDN3592493.1"/>
    <property type="molecule type" value="Genomic_DNA"/>
</dbReference>
<evidence type="ECO:0000313" key="2">
    <source>
        <dbReference type="Proteomes" id="UP001224644"/>
    </source>
</evidence>
<reference evidence="2" key="1">
    <citation type="journal article" date="2019" name="Int. J. Syst. Evol. Microbiol.">
        <title>The Global Catalogue of Microorganisms (GCM) 10K type strain sequencing project: providing services to taxonomists for standard genome sequencing and annotation.</title>
        <authorList>
            <consortium name="The Broad Institute Genomics Platform"/>
            <consortium name="The Broad Institute Genome Sequencing Center for Infectious Disease"/>
            <person name="Wu L."/>
            <person name="Ma J."/>
        </authorList>
    </citation>
    <scope>NUCLEOTIDE SEQUENCE [LARGE SCALE GENOMIC DNA]</scope>
    <source>
        <strain evidence="2">CECT 7069</strain>
    </source>
</reference>
<accession>A0ABT8BMN6</accession>
<keyword evidence="2" id="KW-1185">Reference proteome</keyword>
<dbReference type="RefSeq" id="WP_238228181.1">
    <property type="nucleotide sequence ID" value="NZ_BPQD01000041.1"/>
</dbReference>
<dbReference type="Proteomes" id="UP001224644">
    <property type="component" value="Unassembled WGS sequence"/>
</dbReference>
<name>A0ABT8BMN6_9HYPH</name>
<comment type="caution">
    <text evidence="1">The sequence shown here is derived from an EMBL/GenBank/DDBJ whole genome shotgun (WGS) entry which is preliminary data.</text>
</comment>